<sequence>MGAVVGTAAAAGRLTGGRSGFCQSVLTGFGLHGVMHLAQAAAVRGYPPRLGDVTAGRLAVHAVGAGAAAEGRGAASRTAA</sequence>
<evidence type="ECO:0000313" key="2">
    <source>
        <dbReference type="Proteomes" id="UP001501423"/>
    </source>
</evidence>
<proteinExistence type="predicted"/>
<keyword evidence="2" id="KW-1185">Reference proteome</keyword>
<accession>A0ABN3XBP4</accession>
<evidence type="ECO:0000313" key="1">
    <source>
        <dbReference type="EMBL" id="GAA2947759.1"/>
    </source>
</evidence>
<gene>
    <name evidence="1" type="ORF">GCM10010478_56080</name>
</gene>
<protein>
    <submittedName>
        <fullName evidence="1">Uncharacterized protein</fullName>
    </submittedName>
</protein>
<comment type="caution">
    <text evidence="1">The sequence shown here is derived from an EMBL/GenBank/DDBJ whole genome shotgun (WGS) entry which is preliminary data.</text>
</comment>
<organism evidence="1 2">
    <name type="scientific">Streptomyces erythrogriseus</name>
    <dbReference type="NCBI Taxonomy" id="284027"/>
    <lineage>
        <taxon>Bacteria</taxon>
        <taxon>Bacillati</taxon>
        <taxon>Actinomycetota</taxon>
        <taxon>Actinomycetes</taxon>
        <taxon>Kitasatosporales</taxon>
        <taxon>Streptomycetaceae</taxon>
        <taxon>Streptomyces</taxon>
        <taxon>Streptomyces griseoincarnatus group</taxon>
    </lineage>
</organism>
<dbReference type="EMBL" id="BAAAVA010000097">
    <property type="protein sequence ID" value="GAA2947759.1"/>
    <property type="molecule type" value="Genomic_DNA"/>
</dbReference>
<dbReference type="Proteomes" id="UP001501423">
    <property type="component" value="Unassembled WGS sequence"/>
</dbReference>
<name>A0ABN3XBP4_9ACTN</name>
<reference evidence="1 2" key="1">
    <citation type="journal article" date="2019" name="Int. J. Syst. Evol. Microbiol.">
        <title>The Global Catalogue of Microorganisms (GCM) 10K type strain sequencing project: providing services to taxonomists for standard genome sequencing and annotation.</title>
        <authorList>
            <consortium name="The Broad Institute Genomics Platform"/>
            <consortium name="The Broad Institute Genome Sequencing Center for Infectious Disease"/>
            <person name="Wu L."/>
            <person name="Ma J."/>
        </authorList>
    </citation>
    <scope>NUCLEOTIDE SEQUENCE [LARGE SCALE GENOMIC DNA]</scope>
    <source>
        <strain evidence="1 2">JCM 9650</strain>
    </source>
</reference>